<gene>
    <name evidence="1" type="ORF">CBM2594_U60013</name>
</gene>
<proteinExistence type="predicted"/>
<comment type="caution">
    <text evidence="1">The sequence shown here is derived from an EMBL/GenBank/DDBJ whole genome shotgun (WGS) entry which is preliminary data.</text>
</comment>
<sequence>MSVYLSFPKFATTRKQPPSVKPNFIHAGAYAEALIVATPEDNGREAGFSQVRVEPLLGADSMVIGTK</sequence>
<name>A0A7Z7NQM3_9BURK</name>
<reference evidence="1 2" key="1">
    <citation type="submission" date="2018-01" db="EMBL/GenBank/DDBJ databases">
        <authorList>
            <person name="Clerissi C."/>
        </authorList>
    </citation>
    <scope>NUCLEOTIDE SEQUENCE [LARGE SCALE GENOMIC DNA]</scope>
    <source>
        <strain evidence="1">Cupriavidus taiwanensis STM 6021</strain>
    </source>
</reference>
<evidence type="ECO:0000313" key="1">
    <source>
        <dbReference type="EMBL" id="SPC26147.1"/>
    </source>
</evidence>
<accession>A0A7Z7NQM3</accession>
<dbReference type="Proteomes" id="UP000257139">
    <property type="component" value="Unassembled WGS sequence"/>
</dbReference>
<evidence type="ECO:0000313" key="2">
    <source>
        <dbReference type="Proteomes" id="UP000257139"/>
    </source>
</evidence>
<dbReference type="AlphaFoldDB" id="A0A7Z7NQM3"/>
<dbReference type="EMBL" id="OGUU01000053">
    <property type="protein sequence ID" value="SPC26147.1"/>
    <property type="molecule type" value="Genomic_DNA"/>
</dbReference>
<organism evidence="1 2">
    <name type="scientific">Cupriavidus taiwanensis</name>
    <dbReference type="NCBI Taxonomy" id="164546"/>
    <lineage>
        <taxon>Bacteria</taxon>
        <taxon>Pseudomonadati</taxon>
        <taxon>Pseudomonadota</taxon>
        <taxon>Betaproteobacteria</taxon>
        <taxon>Burkholderiales</taxon>
        <taxon>Burkholderiaceae</taxon>
        <taxon>Cupriavidus</taxon>
    </lineage>
</organism>
<protein>
    <submittedName>
        <fullName evidence="1">Uncharacterized protein</fullName>
    </submittedName>
</protein>